<dbReference type="Proteomes" id="UP000722485">
    <property type="component" value="Unassembled WGS sequence"/>
</dbReference>
<dbReference type="AlphaFoldDB" id="A0A9P5L9F1"/>
<feature type="compositionally biased region" description="Basic residues" evidence="1">
    <location>
        <begin position="94"/>
        <end position="105"/>
    </location>
</feature>
<name>A0A9P5L9F1_9HYPO</name>
<protein>
    <submittedName>
        <fullName evidence="2">Uncharacterized protein</fullName>
    </submittedName>
</protein>
<comment type="caution">
    <text evidence="2">The sequence shown here is derived from an EMBL/GenBank/DDBJ whole genome shotgun (WGS) entry which is preliminary data.</text>
</comment>
<feature type="region of interest" description="Disordered" evidence="1">
    <location>
        <begin position="84"/>
        <end position="141"/>
    </location>
</feature>
<proteinExistence type="predicted"/>
<reference evidence="2" key="1">
    <citation type="submission" date="2020-03" db="EMBL/GenBank/DDBJ databases">
        <title>Draft Genome Sequence of Cylindrodendrum hubeiense.</title>
        <authorList>
            <person name="Buettner E."/>
            <person name="Kellner H."/>
        </authorList>
    </citation>
    <scope>NUCLEOTIDE SEQUENCE</scope>
    <source>
        <strain evidence="2">IHI 201604</strain>
    </source>
</reference>
<evidence type="ECO:0000313" key="3">
    <source>
        <dbReference type="Proteomes" id="UP000722485"/>
    </source>
</evidence>
<accession>A0A9P5L9F1</accession>
<gene>
    <name evidence="2" type="ORF">G7Z17_g12291</name>
</gene>
<evidence type="ECO:0000256" key="1">
    <source>
        <dbReference type="SAM" id="MobiDB-lite"/>
    </source>
</evidence>
<keyword evidence="3" id="KW-1185">Reference proteome</keyword>
<organism evidence="2 3">
    <name type="scientific">Cylindrodendrum hubeiense</name>
    <dbReference type="NCBI Taxonomy" id="595255"/>
    <lineage>
        <taxon>Eukaryota</taxon>
        <taxon>Fungi</taxon>
        <taxon>Dikarya</taxon>
        <taxon>Ascomycota</taxon>
        <taxon>Pezizomycotina</taxon>
        <taxon>Sordariomycetes</taxon>
        <taxon>Hypocreomycetidae</taxon>
        <taxon>Hypocreales</taxon>
        <taxon>Nectriaceae</taxon>
        <taxon>Cylindrodendrum</taxon>
    </lineage>
</organism>
<dbReference type="EMBL" id="JAANBB010000540">
    <property type="protein sequence ID" value="KAF7539993.1"/>
    <property type="molecule type" value="Genomic_DNA"/>
</dbReference>
<sequence>MAATATCSCVAVTTTDEFISIRIAHQATLFVGVVHSRSPNADMAIVRRTAKNPWRPTPPPNPRAIKRQRPRGAAFIFMCVRSSQATGSGEPRRGARRRRKTRRARAQVSLGRLVRTSHDSVDGPSSNREGDLGLGSEEGCSTPGDAQGAGLASLGLAVRLRHRDHGGTSICGGNERHRQTRTLTCHGRGRDGSVMPALAALADNAGWDSMTMRRSPNSLPPPIPIPNFPQHHPTAAISALWFLRPASLPSRRPSFEMVALPGFRSLSIVAPSTPSPRTARFDAIPVLGLPQAGRRGPSASGALAGVQSDKPSPVISHVTAVGLACEGILQRRARGVH</sequence>
<evidence type="ECO:0000313" key="2">
    <source>
        <dbReference type="EMBL" id="KAF7539993.1"/>
    </source>
</evidence>